<reference evidence="1" key="1">
    <citation type="journal article" date="2015" name="Nature">
        <title>Complex archaea that bridge the gap between prokaryotes and eukaryotes.</title>
        <authorList>
            <person name="Spang A."/>
            <person name="Saw J.H."/>
            <person name="Jorgensen S.L."/>
            <person name="Zaremba-Niedzwiedzka K."/>
            <person name="Martijn J."/>
            <person name="Lind A.E."/>
            <person name="van Eijk R."/>
            <person name="Schleper C."/>
            <person name="Guy L."/>
            <person name="Ettema T.J."/>
        </authorList>
    </citation>
    <scope>NUCLEOTIDE SEQUENCE</scope>
</reference>
<accession>A0A0F9DDM4</accession>
<organism evidence="1">
    <name type="scientific">marine sediment metagenome</name>
    <dbReference type="NCBI Taxonomy" id="412755"/>
    <lineage>
        <taxon>unclassified sequences</taxon>
        <taxon>metagenomes</taxon>
        <taxon>ecological metagenomes</taxon>
    </lineage>
</organism>
<proteinExistence type="predicted"/>
<dbReference type="EMBL" id="LAZR01042196">
    <property type="protein sequence ID" value="KKL10113.1"/>
    <property type="molecule type" value="Genomic_DNA"/>
</dbReference>
<comment type="caution">
    <text evidence="1">The sequence shown here is derived from an EMBL/GenBank/DDBJ whole genome shotgun (WGS) entry which is preliminary data.</text>
</comment>
<protein>
    <recommendedName>
        <fullName evidence="2">Enolase C-terminal domain-containing protein</fullName>
    </recommendedName>
</protein>
<sequence>VHLLKHTNYDLFYKDRVADGKYVILDNSTVELGEPWPMQQYLASAMRLGASEILLPDWLYNITRTLDAAESGLRWAEEAGYSGQIMGIPQGNTQEEWVECLEEMLGMGISSIGISRRYLDKFGTSRLLACYATHHVASSMNIAVSIHLLGAGLPPEVEVAPCLRLPYVVGVDSAMPSYFAKAGQKLGFNAVRPEAQRDLENDVYSDDLLAVNIGWWRQLCAQQ</sequence>
<name>A0A0F9DDM4_9ZZZZ</name>
<feature type="non-terminal residue" evidence="1">
    <location>
        <position position="1"/>
    </location>
</feature>
<evidence type="ECO:0008006" key="2">
    <source>
        <dbReference type="Google" id="ProtNLM"/>
    </source>
</evidence>
<evidence type="ECO:0000313" key="1">
    <source>
        <dbReference type="EMBL" id="KKL10113.1"/>
    </source>
</evidence>
<dbReference type="AlphaFoldDB" id="A0A0F9DDM4"/>
<gene>
    <name evidence="1" type="ORF">LCGC14_2559130</name>
</gene>